<proteinExistence type="predicted"/>
<gene>
    <name evidence="1" type="ORF">C5S46_01655</name>
</gene>
<dbReference type="Proteomes" id="UP000315423">
    <property type="component" value="Unassembled WGS sequence"/>
</dbReference>
<keyword evidence="1" id="KW-0808">Transferase</keyword>
<feature type="non-terminal residue" evidence="1">
    <location>
        <position position="171"/>
    </location>
</feature>
<evidence type="ECO:0000313" key="1">
    <source>
        <dbReference type="EMBL" id="TKY92245.1"/>
    </source>
</evidence>
<name>A0AC61SCC8_9EURY</name>
<accession>A0AC61SCC8</accession>
<sequence length="171" mass="20300">MQLQQIQKKIYEKLKLIRSHGRQEDVNYFTSSAYFDYTTLGYNFRMSDITAALGMAQLKKIDKIIKMRRENADYMTKRLSKVEGMVLLKPPHDYFHVHQMYTVCIKEGNEVRNNLMGYLAEMGIMTKVYFYPVHLTQFYRDKFGYERGELPLTEEISDHVLTLPMYPELTI</sequence>
<reference evidence="1" key="1">
    <citation type="submission" date="2018-09" db="EMBL/GenBank/DDBJ databases">
        <title>A genomic encyclopedia of anaerobic methanotrophic archaea.</title>
        <authorList>
            <person name="Skennerton C.T."/>
            <person name="Chadwick G.L."/>
            <person name="Laso-Perez R."/>
            <person name="Leu A.O."/>
            <person name="Speth D.R."/>
            <person name="Yu H."/>
            <person name="Morgan-Lang C."/>
            <person name="Hatzenpichler R."/>
            <person name="Goudeau D."/>
            <person name="Malmstrom R."/>
            <person name="Woyke T."/>
            <person name="Hallam S."/>
            <person name="Tyson G.W."/>
            <person name="Wegener G."/>
            <person name="Boetius A."/>
            <person name="Orphan V.J."/>
        </authorList>
    </citation>
    <scope>NUCLEOTIDE SEQUENCE</scope>
    <source>
        <strain evidence="1">CONS3730D10UFb2</strain>
    </source>
</reference>
<comment type="caution">
    <text evidence="1">The sequence shown here is derived from an EMBL/GenBank/DDBJ whole genome shotgun (WGS) entry which is preliminary data.</text>
</comment>
<organism evidence="1 2">
    <name type="scientific">Candidatus Methanomarinus sp</name>
    <dbReference type="NCBI Taxonomy" id="3386244"/>
    <lineage>
        <taxon>Archaea</taxon>
        <taxon>Methanobacteriati</taxon>
        <taxon>Methanobacteriota</taxon>
        <taxon>Stenosarchaea group</taxon>
        <taxon>Methanomicrobia</taxon>
        <taxon>Methanosarcinales</taxon>
        <taxon>ANME-2 cluster</taxon>
        <taxon>Candidatus Methanocomedenaceae</taxon>
        <taxon>Candidatus Methanomarinus</taxon>
    </lineage>
</organism>
<keyword evidence="1" id="KW-0032">Aminotransferase</keyword>
<evidence type="ECO:0000313" key="2">
    <source>
        <dbReference type="Proteomes" id="UP000315423"/>
    </source>
</evidence>
<dbReference type="EMBL" id="QYBA01000051">
    <property type="protein sequence ID" value="TKY92245.1"/>
    <property type="molecule type" value="Genomic_DNA"/>
</dbReference>
<protein>
    <submittedName>
        <fullName evidence="1">DegT/DnrJ/EryC1/StrS family aminotransferase</fullName>
    </submittedName>
</protein>